<reference evidence="2 3" key="1">
    <citation type="submission" date="2014-04" db="EMBL/GenBank/DDBJ databases">
        <authorList>
            <consortium name="DOE Joint Genome Institute"/>
            <person name="Kuo A."/>
            <person name="Gay G."/>
            <person name="Dore J."/>
            <person name="Kohler A."/>
            <person name="Nagy L.G."/>
            <person name="Floudas D."/>
            <person name="Copeland A."/>
            <person name="Barry K.W."/>
            <person name="Cichocki N."/>
            <person name="Veneault-Fourrey C."/>
            <person name="LaButti K."/>
            <person name="Lindquist E.A."/>
            <person name="Lipzen A."/>
            <person name="Lundell T."/>
            <person name="Morin E."/>
            <person name="Murat C."/>
            <person name="Sun H."/>
            <person name="Tunlid A."/>
            <person name="Henrissat B."/>
            <person name="Grigoriev I.V."/>
            <person name="Hibbett D.S."/>
            <person name="Martin F."/>
            <person name="Nordberg H.P."/>
            <person name="Cantor M.N."/>
            <person name="Hua S.X."/>
        </authorList>
    </citation>
    <scope>NUCLEOTIDE SEQUENCE [LARGE SCALE GENOMIC DNA]</scope>
    <source>
        <strain evidence="2">H7</strain>
        <strain evidence="3">h7</strain>
    </source>
</reference>
<dbReference type="AlphaFoldDB" id="A0A0C3BD49"/>
<organism evidence="2 3">
    <name type="scientific">Hebeloma cylindrosporum</name>
    <dbReference type="NCBI Taxonomy" id="76867"/>
    <lineage>
        <taxon>Eukaryota</taxon>
        <taxon>Fungi</taxon>
        <taxon>Dikarya</taxon>
        <taxon>Basidiomycota</taxon>
        <taxon>Agaricomycotina</taxon>
        <taxon>Agaricomycetes</taxon>
        <taxon>Agaricomycetidae</taxon>
        <taxon>Agaricales</taxon>
        <taxon>Agaricineae</taxon>
        <taxon>Hymenogastraceae</taxon>
        <taxon>Hebeloma</taxon>
    </lineage>
</organism>
<proteinExistence type="predicted"/>
<dbReference type="Proteomes" id="UP000053424">
    <property type="component" value="Unassembled WGS sequence"/>
</dbReference>
<name>A0A0C3BD49_HEBCY</name>
<dbReference type="EMBL" id="KN831862">
    <property type="protein sequence ID" value="KIM34740.1"/>
    <property type="molecule type" value="Genomic_DNA"/>
</dbReference>
<keyword evidence="3" id="KW-1185">Reference proteome</keyword>
<dbReference type="EMBL" id="KN831872">
    <property type="protein sequence ID" value="KIM34702.1"/>
    <property type="molecule type" value="Genomic_DNA"/>
</dbReference>
<protein>
    <submittedName>
        <fullName evidence="2">Uncharacterized protein</fullName>
    </submittedName>
</protein>
<evidence type="ECO:0000313" key="3">
    <source>
        <dbReference type="Proteomes" id="UP000053424"/>
    </source>
</evidence>
<gene>
    <name evidence="2" type="ORF">M413DRAFT_450081</name>
    <name evidence="1" type="ORF">M413DRAFT_450100</name>
</gene>
<evidence type="ECO:0000313" key="1">
    <source>
        <dbReference type="EMBL" id="KIM34702.1"/>
    </source>
</evidence>
<reference evidence="3" key="2">
    <citation type="submission" date="2015-01" db="EMBL/GenBank/DDBJ databases">
        <title>Evolutionary Origins and Diversification of the Mycorrhizal Mutualists.</title>
        <authorList>
            <consortium name="DOE Joint Genome Institute"/>
            <consortium name="Mycorrhizal Genomics Consortium"/>
            <person name="Kohler A."/>
            <person name="Kuo A."/>
            <person name="Nagy L.G."/>
            <person name="Floudas D."/>
            <person name="Copeland A."/>
            <person name="Barry K.W."/>
            <person name="Cichocki N."/>
            <person name="Veneault-Fourrey C."/>
            <person name="LaButti K."/>
            <person name="Lindquist E.A."/>
            <person name="Lipzen A."/>
            <person name="Lundell T."/>
            <person name="Morin E."/>
            <person name="Murat C."/>
            <person name="Riley R."/>
            <person name="Ohm R."/>
            <person name="Sun H."/>
            <person name="Tunlid A."/>
            <person name="Henrissat B."/>
            <person name="Grigoriev I.V."/>
            <person name="Hibbett D.S."/>
            <person name="Martin F."/>
        </authorList>
    </citation>
    <scope>NUCLEOTIDE SEQUENCE [LARGE SCALE GENOMIC DNA]</scope>
    <source>
        <strain evidence="3">h7</strain>
        <strain evidence="1">H7</strain>
    </source>
</reference>
<dbReference type="HOGENOM" id="CLU_2904410_0_0_1"/>
<accession>A0A0C3BD49</accession>
<reference evidence="2" key="3">
    <citation type="submission" date="2015-02" db="EMBL/GenBank/DDBJ databases">
        <title>Evolutionary Origins and Diversification of the Mycorrhizal Mutualists.</title>
        <authorList>
            <consortium name="DOE Joint Genome Institute"/>
            <consortium name="Mycorrhizal Genomics Consortium"/>
            <person name="Kohler A."/>
            <person name="Kuo A."/>
            <person name="Nagy L.G."/>
            <person name="Floudas D."/>
            <person name="Copeland A."/>
            <person name="Barry K.W."/>
            <person name="Cichocki N."/>
            <person name="Veneault-Fourrey C."/>
            <person name="LaButti K."/>
            <person name="Lindquist E.A."/>
            <person name="Lipzen A."/>
            <person name="Lundell T."/>
            <person name="Morin E."/>
            <person name="Murat C."/>
            <person name="Riley R."/>
            <person name="Ohm R."/>
            <person name="Sun H."/>
            <person name="Tunlid A."/>
            <person name="Henrissat B."/>
            <person name="Grigoriev I.V."/>
            <person name="Hibbett D.S."/>
            <person name="Martin F."/>
        </authorList>
    </citation>
    <scope>NUCLEOTIDE SEQUENCE</scope>
    <source>
        <strain evidence="3">h7</strain>
        <strain evidence="2">H7</strain>
    </source>
</reference>
<evidence type="ECO:0000313" key="2">
    <source>
        <dbReference type="EMBL" id="KIM34740.1"/>
    </source>
</evidence>
<sequence length="62" mass="6660">MGGAKCYDRKKKTAWRSVGQMKALQSSNISSLDPPAGHSSDLTHSCLLTICANSCNRVPYSS</sequence>